<keyword evidence="3" id="KW-1185">Reference proteome</keyword>
<proteinExistence type="predicted"/>
<reference evidence="2 4" key="2">
    <citation type="submission" date="2016-12" db="EMBL/GenBank/DDBJ databases">
        <title>The new phylogeny of genus Mycobacterium.</title>
        <authorList>
            <person name="Tortoli E."/>
            <person name="Trovato A."/>
            <person name="Cirillo D.M."/>
        </authorList>
    </citation>
    <scope>NUCLEOTIDE SEQUENCE [LARGE SCALE GENOMIC DNA]</scope>
    <source>
        <strain evidence="2 4">CCUG 66554</strain>
    </source>
</reference>
<dbReference type="STRING" id="1578165.BKG68_05095"/>
<name>A0A1S1JNZ3_9MYCO</name>
<gene>
    <name evidence="1" type="ORF">BKG73_05105</name>
    <name evidence="2" type="ORF">BST43_23340</name>
</gene>
<evidence type="ECO:0000313" key="3">
    <source>
        <dbReference type="Proteomes" id="UP000179621"/>
    </source>
</evidence>
<organism evidence="2 4">
    <name type="scientific">Mycobacteroides saopaulense</name>
    <dbReference type="NCBI Taxonomy" id="1578165"/>
    <lineage>
        <taxon>Bacteria</taxon>
        <taxon>Bacillati</taxon>
        <taxon>Actinomycetota</taxon>
        <taxon>Actinomycetes</taxon>
        <taxon>Mycobacteriales</taxon>
        <taxon>Mycobacteriaceae</taxon>
        <taxon>Mycobacteroides</taxon>
    </lineage>
</organism>
<evidence type="ECO:0000313" key="4">
    <source>
        <dbReference type="Proteomes" id="UP000192434"/>
    </source>
</evidence>
<comment type="caution">
    <text evidence="2">The sequence shown here is derived from an EMBL/GenBank/DDBJ whole genome shotgun (WGS) entry which is preliminary data.</text>
</comment>
<dbReference type="KEGG" id="msao:MYCSP_15080"/>
<reference evidence="1 3" key="1">
    <citation type="submission" date="2016-10" db="EMBL/GenBank/DDBJ databases">
        <title>Evaluation of Human, Animal and Environmental Mycobacterium chelonae Isolates by Core Genome Phylogenomic Analysis, Targeted Gene Comparison, and Anti-microbial Susceptibility Patterns: A Tale of Mistaken Identities.</title>
        <authorList>
            <person name="Fogelson S.B."/>
            <person name="Camus A.C."/>
            <person name="Lorenz W."/>
            <person name="Vasireddy R."/>
            <person name="Vasireddy S."/>
            <person name="Smith T."/>
            <person name="Brown-Elliott B.A."/>
            <person name="Wallace R.J.Jr."/>
            <person name="Hasan N.A."/>
            <person name="Reischl U."/>
            <person name="Sanchez S."/>
        </authorList>
    </citation>
    <scope>NUCLEOTIDE SEQUENCE [LARGE SCALE GENOMIC DNA]</scope>
    <source>
        <strain evidence="1 3">8528</strain>
    </source>
</reference>
<dbReference type="AlphaFoldDB" id="A0A1S1JNZ3"/>
<dbReference type="EMBL" id="MVII01000040">
    <property type="protein sequence ID" value="ORB49401.1"/>
    <property type="molecule type" value="Genomic_DNA"/>
</dbReference>
<dbReference type="Proteomes" id="UP000179621">
    <property type="component" value="Unassembled WGS sequence"/>
</dbReference>
<evidence type="ECO:0000313" key="1">
    <source>
        <dbReference type="EMBL" id="OHU14029.1"/>
    </source>
</evidence>
<dbReference type="Proteomes" id="UP000192434">
    <property type="component" value="Unassembled WGS sequence"/>
</dbReference>
<accession>A0A1S1JNZ3</accession>
<dbReference type="OrthoDB" id="4762335at2"/>
<sequence>MPAWHHRFPSLSGYTEVGEKWSAKGAFDPGDAAKFSDGTGYLAFQTPDGLNCRMRVGNSGKGDGASEAGCWGQLPATPHGEQEVYAIWGDKSARFLASTDTYAQGRDFRPLGAMQVLTQSGFEGDTAACAVDGQGMTACLLHIGTTDGSRDHGFVLDPKGSWVF</sequence>
<protein>
    <submittedName>
        <fullName evidence="2">Uncharacterized protein</fullName>
    </submittedName>
</protein>
<dbReference type="RefSeq" id="WP_070909894.1">
    <property type="nucleotide sequence ID" value="NZ_MLIC01000001.1"/>
</dbReference>
<evidence type="ECO:0000313" key="2">
    <source>
        <dbReference type="EMBL" id="ORB49401.1"/>
    </source>
</evidence>
<dbReference type="EMBL" id="MLIH01000002">
    <property type="protein sequence ID" value="OHU14029.1"/>
    <property type="molecule type" value="Genomic_DNA"/>
</dbReference>